<dbReference type="Pfam" id="PF02311">
    <property type="entry name" value="AraC_binding"/>
    <property type="match status" value="1"/>
</dbReference>
<dbReference type="PROSITE" id="PS01124">
    <property type="entry name" value="HTH_ARAC_FAMILY_2"/>
    <property type="match status" value="1"/>
</dbReference>
<dbReference type="Proteomes" id="UP001303001">
    <property type="component" value="Chromosome"/>
</dbReference>
<keyword evidence="7" id="KW-1185">Reference proteome</keyword>
<keyword evidence="1" id="KW-0805">Transcription regulation</keyword>
<dbReference type="Pfam" id="PF12833">
    <property type="entry name" value="HTH_18"/>
    <property type="match status" value="1"/>
</dbReference>
<dbReference type="SUPFAM" id="SSF51215">
    <property type="entry name" value="Regulatory protein AraC"/>
    <property type="match status" value="1"/>
</dbReference>
<dbReference type="InterPro" id="IPR018062">
    <property type="entry name" value="HTH_AraC-typ_CS"/>
</dbReference>
<dbReference type="Gene3D" id="1.10.10.60">
    <property type="entry name" value="Homeodomain-like"/>
    <property type="match status" value="2"/>
</dbReference>
<dbReference type="Gene3D" id="2.60.120.10">
    <property type="entry name" value="Jelly Rolls"/>
    <property type="match status" value="1"/>
</dbReference>
<dbReference type="InterPro" id="IPR003313">
    <property type="entry name" value="AraC-bd"/>
</dbReference>
<dbReference type="InterPro" id="IPR014710">
    <property type="entry name" value="RmlC-like_jellyroll"/>
</dbReference>
<proteinExistence type="predicted"/>
<evidence type="ECO:0000313" key="7">
    <source>
        <dbReference type="Proteomes" id="UP001303001"/>
    </source>
</evidence>
<sequence length="334" mass="36710">MSDLVERFSSESLLLPDSGARVMRPRLRTVDVHWHDYYELCLVVSGAAEHVVNGAPRAIGRGSAFLLSPADFHAIRSIGHEPLGCYNTVIDPGLMERQLAGLGPPSVGDLPWQSDDFLDAEVDLRRLQAEFEQPRLGSARLVEALVGCLVVELARHQPVEAAVADHRLGVTDELRVAVRYVDRHFREPISLADAARRAHLSPNYFSERFREYTGSSFQLYLQERRLRFARSLLASTSLSVTEVCHAAGFNSLSHFGRAYRRRYGTAPSERSGGHAAALPGISGSSQCDAAHPDPLTNARFLGETARQLANRFASVQGSVTSTQRVVGSRRGEVP</sequence>
<keyword evidence="3" id="KW-0010">Activator</keyword>
<gene>
    <name evidence="6" type="ORF">RMN56_28775</name>
</gene>
<dbReference type="PRINTS" id="PR00032">
    <property type="entry name" value="HTHARAC"/>
</dbReference>
<name>A0ABY9ZXI5_9ACTN</name>
<dbReference type="RefSeq" id="WP_313720941.1">
    <property type="nucleotide sequence ID" value="NZ_CP134876.1"/>
</dbReference>
<evidence type="ECO:0000259" key="5">
    <source>
        <dbReference type="PROSITE" id="PS01124"/>
    </source>
</evidence>
<keyword evidence="2" id="KW-0238">DNA-binding</keyword>
<dbReference type="PROSITE" id="PS00041">
    <property type="entry name" value="HTH_ARAC_FAMILY_1"/>
    <property type="match status" value="1"/>
</dbReference>
<dbReference type="InterPro" id="IPR037923">
    <property type="entry name" value="HTH-like"/>
</dbReference>
<organism evidence="6 7">
    <name type="scientific">Micromonospora halotolerans</name>
    <dbReference type="NCBI Taxonomy" id="709879"/>
    <lineage>
        <taxon>Bacteria</taxon>
        <taxon>Bacillati</taxon>
        <taxon>Actinomycetota</taxon>
        <taxon>Actinomycetes</taxon>
        <taxon>Micromonosporales</taxon>
        <taxon>Micromonosporaceae</taxon>
        <taxon>Micromonospora</taxon>
    </lineage>
</organism>
<dbReference type="EMBL" id="CP134876">
    <property type="protein sequence ID" value="WNM39081.1"/>
    <property type="molecule type" value="Genomic_DNA"/>
</dbReference>
<keyword evidence="4" id="KW-0804">Transcription</keyword>
<dbReference type="InterPro" id="IPR018060">
    <property type="entry name" value="HTH_AraC"/>
</dbReference>
<evidence type="ECO:0000313" key="6">
    <source>
        <dbReference type="EMBL" id="WNM39081.1"/>
    </source>
</evidence>
<reference evidence="6 7" key="1">
    <citation type="submission" date="2023-09" db="EMBL/GenBank/DDBJ databases">
        <title>Micromonospora halotolerans DSM 45598 genome sequence.</title>
        <authorList>
            <person name="Mo P."/>
        </authorList>
    </citation>
    <scope>NUCLEOTIDE SEQUENCE [LARGE SCALE GENOMIC DNA]</scope>
    <source>
        <strain evidence="6 7">DSM 45598</strain>
    </source>
</reference>
<dbReference type="InterPro" id="IPR050204">
    <property type="entry name" value="AraC_XylS_family_regulators"/>
</dbReference>
<evidence type="ECO:0000256" key="2">
    <source>
        <dbReference type="ARBA" id="ARBA00023125"/>
    </source>
</evidence>
<dbReference type="InterPro" id="IPR009057">
    <property type="entry name" value="Homeodomain-like_sf"/>
</dbReference>
<dbReference type="InterPro" id="IPR020449">
    <property type="entry name" value="Tscrpt_reg_AraC-type_HTH"/>
</dbReference>
<dbReference type="PANTHER" id="PTHR46796">
    <property type="entry name" value="HTH-TYPE TRANSCRIPTIONAL ACTIVATOR RHAS-RELATED"/>
    <property type="match status" value="1"/>
</dbReference>
<dbReference type="SUPFAM" id="SSF46689">
    <property type="entry name" value="Homeodomain-like"/>
    <property type="match status" value="2"/>
</dbReference>
<dbReference type="SMART" id="SM00342">
    <property type="entry name" value="HTH_ARAC"/>
    <property type="match status" value="1"/>
</dbReference>
<evidence type="ECO:0000256" key="3">
    <source>
        <dbReference type="ARBA" id="ARBA00023159"/>
    </source>
</evidence>
<accession>A0ABY9ZXI5</accession>
<evidence type="ECO:0000256" key="1">
    <source>
        <dbReference type="ARBA" id="ARBA00023015"/>
    </source>
</evidence>
<evidence type="ECO:0000256" key="4">
    <source>
        <dbReference type="ARBA" id="ARBA00023163"/>
    </source>
</evidence>
<feature type="domain" description="HTH araC/xylS-type" evidence="5">
    <location>
        <begin position="175"/>
        <end position="273"/>
    </location>
</feature>
<protein>
    <submittedName>
        <fullName evidence="6">AraC family transcriptional regulator</fullName>
    </submittedName>
</protein>